<accession>A0A3P3XMH6</accession>
<dbReference type="InterPro" id="IPR001851">
    <property type="entry name" value="ABC_transp_permease"/>
</dbReference>
<feature type="transmembrane region" description="Helical" evidence="6">
    <location>
        <begin position="201"/>
        <end position="220"/>
    </location>
</feature>
<keyword evidence="2" id="KW-1003">Cell membrane</keyword>
<feature type="transmembrane region" description="Helical" evidence="6">
    <location>
        <begin position="281"/>
        <end position="299"/>
    </location>
</feature>
<dbReference type="GO" id="GO:0005886">
    <property type="term" value="C:plasma membrane"/>
    <property type="evidence" value="ECO:0007669"/>
    <property type="project" value="UniProtKB-SubCell"/>
</dbReference>
<feature type="transmembrane region" description="Helical" evidence="6">
    <location>
        <begin position="152"/>
        <end position="171"/>
    </location>
</feature>
<dbReference type="PANTHER" id="PTHR43370">
    <property type="entry name" value="SUGAR ABC TRANSPORTER INTEGRAL MEMBRANE PROTEIN-RELATED"/>
    <property type="match status" value="1"/>
</dbReference>
<feature type="transmembrane region" description="Helical" evidence="6">
    <location>
        <begin position="99"/>
        <end position="118"/>
    </location>
</feature>
<keyword evidence="3 6" id="KW-0812">Transmembrane</keyword>
<feature type="transmembrane region" description="Helical" evidence="6">
    <location>
        <begin position="64"/>
        <end position="87"/>
    </location>
</feature>
<organism evidence="7">
    <name type="scientific">uncultured spirochete</name>
    <dbReference type="NCBI Taxonomy" id="156406"/>
    <lineage>
        <taxon>Bacteria</taxon>
        <taxon>Pseudomonadati</taxon>
        <taxon>Spirochaetota</taxon>
        <taxon>Spirochaetia</taxon>
        <taxon>Spirochaetales</taxon>
        <taxon>environmental samples</taxon>
    </lineage>
</organism>
<name>A0A3P3XMH6_9SPIR</name>
<dbReference type="AlphaFoldDB" id="A0A3P3XMH6"/>
<evidence type="ECO:0000256" key="2">
    <source>
        <dbReference type="ARBA" id="ARBA00022475"/>
    </source>
</evidence>
<reference evidence="7" key="1">
    <citation type="submission" date="2017-02" db="EMBL/GenBank/DDBJ databases">
        <authorList>
            <person name="Regsiter A."/>
            <person name="William W."/>
        </authorList>
    </citation>
    <scope>NUCLEOTIDE SEQUENCE</scope>
    <source>
        <strain evidence="7">BdmA 4</strain>
    </source>
</reference>
<sequence length="317" mass="33762">MTFELFLQMFPIALMFSAPIILTALGGLFSERSGIVNIALEGIMMVGAFTGATVTVLLENSTPAAAWYGLLAGLLAGVVFSSLHAVASINLKADQVISGTALNILAGGLTVYLCQIIFHQQSTRSFSNGIQKFSVPGLSNIPVLGRMFFDQVYPTFYIAIAMVLITWFVVYKTPLGLRMRSCGEHPQAAASMGINVARMRYFGVLVSGALGGLGGAVMVLTADIQYTLVSIHGTGFISLASLVFGKWNPFGVLGAGLFFGFSTALSFYAKDIPFLANLPGEFFYILPYLLTIIALLLFAGKSVGPKASGEIYDSGKR</sequence>
<dbReference type="PANTHER" id="PTHR43370:SF1">
    <property type="entry name" value="GUANOSINE ABC TRANSPORTER PERMEASE PROTEIN NUPQ"/>
    <property type="match status" value="1"/>
</dbReference>
<gene>
    <name evidence="7" type="primary">yufQ</name>
    <name evidence="7" type="ORF">SPIRO4BDMA_40061</name>
</gene>
<dbReference type="Pfam" id="PF02653">
    <property type="entry name" value="BPD_transp_2"/>
    <property type="match status" value="1"/>
</dbReference>
<evidence type="ECO:0000256" key="5">
    <source>
        <dbReference type="ARBA" id="ARBA00023136"/>
    </source>
</evidence>
<comment type="subcellular location">
    <subcellularLocation>
        <location evidence="1">Cell membrane</location>
        <topology evidence="1">Multi-pass membrane protein</topology>
    </subcellularLocation>
</comment>
<dbReference type="CDD" id="cd06580">
    <property type="entry name" value="TM_PBP1_transp_TpRbsC_like"/>
    <property type="match status" value="1"/>
</dbReference>
<feature type="transmembrane region" description="Helical" evidence="6">
    <location>
        <begin position="6"/>
        <end position="28"/>
    </location>
</feature>
<evidence type="ECO:0000256" key="4">
    <source>
        <dbReference type="ARBA" id="ARBA00022989"/>
    </source>
</evidence>
<protein>
    <submittedName>
        <fullName evidence="7">Uncharacterized ABC transporter permease protein YufQ</fullName>
    </submittedName>
</protein>
<keyword evidence="5 6" id="KW-0472">Membrane</keyword>
<evidence type="ECO:0000256" key="3">
    <source>
        <dbReference type="ARBA" id="ARBA00022692"/>
    </source>
</evidence>
<evidence type="ECO:0000256" key="6">
    <source>
        <dbReference type="SAM" id="Phobius"/>
    </source>
</evidence>
<evidence type="ECO:0000313" key="7">
    <source>
        <dbReference type="EMBL" id="SLM17492.1"/>
    </source>
</evidence>
<proteinExistence type="predicted"/>
<feature type="transmembrane region" description="Helical" evidence="6">
    <location>
        <begin position="251"/>
        <end position="269"/>
    </location>
</feature>
<feature type="transmembrane region" description="Helical" evidence="6">
    <location>
        <begin position="35"/>
        <end position="58"/>
    </location>
</feature>
<evidence type="ECO:0000256" key="1">
    <source>
        <dbReference type="ARBA" id="ARBA00004651"/>
    </source>
</evidence>
<dbReference type="GO" id="GO:0022857">
    <property type="term" value="F:transmembrane transporter activity"/>
    <property type="evidence" value="ECO:0007669"/>
    <property type="project" value="InterPro"/>
</dbReference>
<keyword evidence="4 6" id="KW-1133">Transmembrane helix</keyword>
<feature type="transmembrane region" description="Helical" evidence="6">
    <location>
        <begin position="226"/>
        <end position="244"/>
    </location>
</feature>
<dbReference type="EMBL" id="FWDO01000004">
    <property type="protein sequence ID" value="SLM17492.1"/>
    <property type="molecule type" value="Genomic_DNA"/>
</dbReference>